<proteinExistence type="inferred from homology"/>
<keyword evidence="3" id="KW-1133">Transmembrane helix</keyword>
<evidence type="ECO:0000256" key="3">
    <source>
        <dbReference type="RuleBase" id="RU366041"/>
    </source>
</evidence>
<dbReference type="EMBL" id="JALJOU010000013">
    <property type="protein sequence ID" value="KAK9840594.1"/>
    <property type="molecule type" value="Genomic_DNA"/>
</dbReference>
<comment type="caution">
    <text evidence="5">The sequence shown here is derived from an EMBL/GenBank/DDBJ whole genome shotgun (WGS) entry which is preliminary data.</text>
</comment>
<organism evidence="5 6">
    <name type="scientific">Elliptochloris bilobata</name>
    <dbReference type="NCBI Taxonomy" id="381761"/>
    <lineage>
        <taxon>Eukaryota</taxon>
        <taxon>Viridiplantae</taxon>
        <taxon>Chlorophyta</taxon>
        <taxon>core chlorophytes</taxon>
        <taxon>Trebouxiophyceae</taxon>
        <taxon>Trebouxiophyceae incertae sedis</taxon>
        <taxon>Elliptochloris clade</taxon>
        <taxon>Elliptochloris</taxon>
    </lineage>
</organism>
<keyword evidence="6" id="KW-1185">Reference proteome</keyword>
<evidence type="ECO:0000313" key="6">
    <source>
        <dbReference type="Proteomes" id="UP001445335"/>
    </source>
</evidence>
<feature type="transmembrane region" description="Helical" evidence="3">
    <location>
        <begin position="278"/>
        <end position="301"/>
    </location>
</feature>
<dbReference type="InterPro" id="IPR002048">
    <property type="entry name" value="EF_hand_dom"/>
</dbReference>
<evidence type="ECO:0000256" key="1">
    <source>
        <dbReference type="ARBA" id="ARBA00007535"/>
    </source>
</evidence>
<keyword evidence="3" id="KW-0472">Membrane</keyword>
<dbReference type="PROSITE" id="PS50222">
    <property type="entry name" value="EF_HAND_2"/>
    <property type="match status" value="1"/>
</dbReference>
<keyword evidence="3" id="KW-0460">Magnesium</keyword>
<keyword evidence="2" id="KW-0106">Calcium</keyword>
<sequence length="454" mass="50714">MQRFVSAAVRLEEQEKLQAAVTFQVVEFLPDGSVSEMSETAESLGLEPRDVSLFQPRPAGFDSPQRATLTPRGPLILFRTEAVSALIRADRAVVFPCRKQRDSVAIAQKVLDHVVSGGPLPFELRVLEALLDGTARHFQGRHRRLTLLAEGMEEDMHRTLKTNGGDLQRLLPIQRALTEIQHDVKEAREAVESVVDSDAALNAVCLSEAASQPQWVGGRGTLMRRSPHMRLAAALLESYERQIQSVEGALREMGENLEVVREVWGMHLAATRNRIIRINLLVTVGAFALTACIVPASFFGMNLNHGLENSSPAMFWSIVTYSATTSLALFSAVYVYWRLKPFSAHKKRVSDMKALRDLVLYNADDLEDVLAALSSRAASDEGSEARVSRDEFDQLVRQTLSHREVRPDEIELLYRVLDVNQNGFLEADELQRFQTRLRGSGDAEDKSSFSLTRF</sequence>
<name>A0AAW1S4B7_9CHLO</name>
<dbReference type="GO" id="GO:0015095">
    <property type="term" value="F:magnesium ion transmembrane transporter activity"/>
    <property type="evidence" value="ECO:0007669"/>
    <property type="project" value="TreeGrafter"/>
</dbReference>
<dbReference type="Gene3D" id="1.10.238.10">
    <property type="entry name" value="EF-hand"/>
    <property type="match status" value="1"/>
</dbReference>
<keyword evidence="3" id="KW-0406">Ion transport</keyword>
<gene>
    <name evidence="5" type="ORF">WJX81_003360</name>
</gene>
<dbReference type="Gene3D" id="1.20.58.340">
    <property type="entry name" value="Magnesium transport protein CorA, transmembrane region"/>
    <property type="match status" value="1"/>
</dbReference>
<dbReference type="Pfam" id="PF22099">
    <property type="entry name" value="MRS2-like"/>
    <property type="match status" value="1"/>
</dbReference>
<feature type="transmembrane region" description="Helical" evidence="3">
    <location>
        <begin position="313"/>
        <end position="337"/>
    </location>
</feature>
<accession>A0AAW1S4B7</accession>
<dbReference type="PANTHER" id="PTHR13890:SF42">
    <property type="entry name" value="MAGNESIUM TRANSPORTER"/>
    <property type="match status" value="1"/>
</dbReference>
<protein>
    <recommendedName>
        <fullName evidence="3">Magnesium transporter</fullName>
    </recommendedName>
</protein>
<dbReference type="AlphaFoldDB" id="A0AAW1S4B7"/>
<dbReference type="InterPro" id="IPR039204">
    <property type="entry name" value="MRS2-like"/>
</dbReference>
<feature type="domain" description="EF-hand" evidence="4">
    <location>
        <begin position="405"/>
        <end position="440"/>
    </location>
</feature>
<evidence type="ECO:0000313" key="5">
    <source>
        <dbReference type="EMBL" id="KAK9840594.1"/>
    </source>
</evidence>
<dbReference type="InterPro" id="IPR011992">
    <property type="entry name" value="EF-hand-dom_pair"/>
</dbReference>
<keyword evidence="3" id="KW-0812">Transmembrane</keyword>
<dbReference type="CDD" id="cd12823">
    <property type="entry name" value="Mrs2_Mfm1p-like"/>
    <property type="match status" value="1"/>
</dbReference>
<dbReference type="PANTHER" id="PTHR13890">
    <property type="entry name" value="RNA SPLICING PROTEIN MRS2, MITOCHONDRIAL"/>
    <property type="match status" value="1"/>
</dbReference>
<dbReference type="GO" id="GO:0005509">
    <property type="term" value="F:calcium ion binding"/>
    <property type="evidence" value="ECO:0007669"/>
    <property type="project" value="InterPro"/>
</dbReference>
<dbReference type="InterPro" id="IPR018247">
    <property type="entry name" value="EF_Hand_1_Ca_BS"/>
</dbReference>
<evidence type="ECO:0000259" key="4">
    <source>
        <dbReference type="PROSITE" id="PS50222"/>
    </source>
</evidence>
<dbReference type="PROSITE" id="PS00018">
    <property type="entry name" value="EF_HAND_1"/>
    <property type="match status" value="1"/>
</dbReference>
<comment type="similarity">
    <text evidence="1 3">Belongs to the CorA metal ion transporter (MIT) (TC 1.A.35.5) family.</text>
</comment>
<dbReference type="Proteomes" id="UP001445335">
    <property type="component" value="Unassembled WGS sequence"/>
</dbReference>
<comment type="function">
    <text evidence="3">Magnesium transporter that may mediate the influx of magnesium.</text>
</comment>
<keyword evidence="3" id="KW-0813">Transport</keyword>
<dbReference type="GO" id="GO:0016020">
    <property type="term" value="C:membrane"/>
    <property type="evidence" value="ECO:0007669"/>
    <property type="project" value="UniProtKB-SubCell"/>
</dbReference>
<comment type="subcellular location">
    <subcellularLocation>
        <location evidence="3">Membrane</location>
        <topology evidence="3">Multi-pass membrane protein</topology>
    </subcellularLocation>
</comment>
<evidence type="ECO:0000256" key="2">
    <source>
        <dbReference type="ARBA" id="ARBA00022837"/>
    </source>
</evidence>
<dbReference type="SUPFAM" id="SSF47473">
    <property type="entry name" value="EF-hand"/>
    <property type="match status" value="1"/>
</dbReference>
<reference evidence="5 6" key="1">
    <citation type="journal article" date="2024" name="Nat. Commun.">
        <title>Phylogenomics reveals the evolutionary origins of lichenization in chlorophyte algae.</title>
        <authorList>
            <person name="Puginier C."/>
            <person name="Libourel C."/>
            <person name="Otte J."/>
            <person name="Skaloud P."/>
            <person name="Haon M."/>
            <person name="Grisel S."/>
            <person name="Petersen M."/>
            <person name="Berrin J.G."/>
            <person name="Delaux P.M."/>
            <person name="Dal Grande F."/>
            <person name="Keller J."/>
        </authorList>
    </citation>
    <scope>NUCLEOTIDE SEQUENCE [LARGE SCALE GENOMIC DNA]</scope>
    <source>
        <strain evidence="5 6">SAG 245.80</strain>
    </source>
</reference>